<dbReference type="BioCyc" id="SESP1179773:BN6_RS22495-MONOMER"/>
<dbReference type="InterPro" id="IPR051610">
    <property type="entry name" value="GPI/OXD"/>
</dbReference>
<dbReference type="PATRIC" id="fig|1179773.3.peg.4657"/>
<dbReference type="Proteomes" id="UP000006281">
    <property type="component" value="Chromosome"/>
</dbReference>
<keyword evidence="4" id="KW-1185">Reference proteome</keyword>
<dbReference type="GO" id="GO:0046872">
    <property type="term" value="F:metal ion binding"/>
    <property type="evidence" value="ECO:0007669"/>
    <property type="project" value="UniProtKB-KW"/>
</dbReference>
<dbReference type="InterPro" id="IPR013096">
    <property type="entry name" value="Cupin_2"/>
</dbReference>
<dbReference type="PANTHER" id="PTHR35848">
    <property type="entry name" value="OXALATE-BINDING PROTEIN"/>
    <property type="match status" value="1"/>
</dbReference>
<proteinExistence type="predicted"/>
<dbReference type="RefSeq" id="WP_015102039.1">
    <property type="nucleotide sequence ID" value="NC_019673.1"/>
</dbReference>
<dbReference type="KEGG" id="sesp:BN6_46470"/>
<dbReference type="PANTHER" id="PTHR35848:SF6">
    <property type="entry name" value="CUPIN TYPE-2 DOMAIN-CONTAINING PROTEIN"/>
    <property type="match status" value="1"/>
</dbReference>
<sequence>MSKVFHYSEVEPSCADGDTVDVRDTHRDDENGLRQAVYHVRAGRSKPRSPGAGRLETLFVLSGEGALHVNGESHALRAELAVLVVGEDTYEITTDSEVVLVSVSAEQHADVACGDRRAWIDLADQVKQDAVSDREYQTLFDPEKGCSGVTQFVGYIPTLRTPMHFHPYSEMVFVLSGTGQVEIAGVTSTVGAGTCFYLPAGVHHLVENLGDEGFLRLLGVFVPAGSPSENMPA</sequence>
<evidence type="ECO:0000313" key="4">
    <source>
        <dbReference type="Proteomes" id="UP000006281"/>
    </source>
</evidence>
<accession>K0K2V4</accession>
<feature type="domain" description="Cupin type-2" evidence="2">
    <location>
        <begin position="160"/>
        <end position="218"/>
    </location>
</feature>
<name>K0K2V4_SACES</name>
<dbReference type="SUPFAM" id="SSF51182">
    <property type="entry name" value="RmlC-like cupins"/>
    <property type="match status" value="2"/>
</dbReference>
<dbReference type="InterPro" id="IPR011051">
    <property type="entry name" value="RmlC_Cupin_sf"/>
</dbReference>
<dbReference type="EMBL" id="HE804045">
    <property type="protein sequence ID" value="CCH31927.1"/>
    <property type="molecule type" value="Genomic_DNA"/>
</dbReference>
<dbReference type="STRING" id="1179773.BN6_46470"/>
<dbReference type="OrthoDB" id="287918at2"/>
<keyword evidence="1" id="KW-0479">Metal-binding</keyword>
<dbReference type="InterPro" id="IPR014710">
    <property type="entry name" value="RmlC-like_jellyroll"/>
</dbReference>
<evidence type="ECO:0000256" key="1">
    <source>
        <dbReference type="ARBA" id="ARBA00022723"/>
    </source>
</evidence>
<dbReference type="Gene3D" id="2.60.120.10">
    <property type="entry name" value="Jelly Rolls"/>
    <property type="match status" value="2"/>
</dbReference>
<organism evidence="3 4">
    <name type="scientific">Saccharothrix espanaensis (strain ATCC 51144 / DSM 44229 / JCM 9112 / NBRC 15066 / NRRL 15764)</name>
    <dbReference type="NCBI Taxonomy" id="1179773"/>
    <lineage>
        <taxon>Bacteria</taxon>
        <taxon>Bacillati</taxon>
        <taxon>Actinomycetota</taxon>
        <taxon>Actinomycetes</taxon>
        <taxon>Pseudonocardiales</taxon>
        <taxon>Pseudonocardiaceae</taxon>
        <taxon>Saccharothrix</taxon>
    </lineage>
</organism>
<gene>
    <name evidence="3" type="ordered locus">BN6_46470</name>
</gene>
<dbReference type="Pfam" id="PF07883">
    <property type="entry name" value="Cupin_2"/>
    <property type="match status" value="1"/>
</dbReference>
<reference evidence="3 4" key="1">
    <citation type="journal article" date="2012" name="BMC Genomics">
        <title>Complete genome sequence of Saccharothrix espanaensis DSM 44229T and comparison to the other completely sequenced Pseudonocardiaceae.</title>
        <authorList>
            <person name="Strobel T."/>
            <person name="Al-Dilaimi A."/>
            <person name="Blom J."/>
            <person name="Gessner A."/>
            <person name="Kalinowski J."/>
            <person name="Luzhetska M."/>
            <person name="Puhler A."/>
            <person name="Szczepanowski R."/>
            <person name="Bechthold A."/>
            <person name="Ruckert C."/>
        </authorList>
    </citation>
    <scope>NUCLEOTIDE SEQUENCE [LARGE SCALE GENOMIC DNA]</scope>
    <source>
        <strain evidence="4">ATCC 51144 / DSM 44229 / JCM 9112 / NBRC 15066 / NRRL 15764</strain>
    </source>
</reference>
<dbReference type="HOGENOM" id="CLU_1189214_0_0_11"/>
<dbReference type="eggNOG" id="COG0662">
    <property type="taxonomic scope" value="Bacteria"/>
</dbReference>
<evidence type="ECO:0000313" key="3">
    <source>
        <dbReference type="EMBL" id="CCH31927.1"/>
    </source>
</evidence>
<protein>
    <submittedName>
        <fullName evidence="3">Cupin 2 barrel domain-containing protein</fullName>
    </submittedName>
</protein>
<evidence type="ECO:0000259" key="2">
    <source>
        <dbReference type="Pfam" id="PF07883"/>
    </source>
</evidence>
<dbReference type="AlphaFoldDB" id="K0K2V4"/>